<dbReference type="AlphaFoldDB" id="A0AAV7LZE3"/>
<reference evidence="2" key="1">
    <citation type="journal article" date="2022" name="bioRxiv">
        <title>Sequencing and chromosome-scale assembly of the giantPleurodeles waltlgenome.</title>
        <authorList>
            <person name="Brown T."/>
            <person name="Elewa A."/>
            <person name="Iarovenko S."/>
            <person name="Subramanian E."/>
            <person name="Araus A.J."/>
            <person name="Petzold A."/>
            <person name="Susuki M."/>
            <person name="Suzuki K.-i.T."/>
            <person name="Hayashi T."/>
            <person name="Toyoda A."/>
            <person name="Oliveira C."/>
            <person name="Osipova E."/>
            <person name="Leigh N.D."/>
            <person name="Simon A."/>
            <person name="Yun M.H."/>
        </authorList>
    </citation>
    <scope>NUCLEOTIDE SEQUENCE</scope>
    <source>
        <strain evidence="2">20211129_DDA</strain>
        <tissue evidence="2">Liver</tissue>
    </source>
</reference>
<evidence type="ECO:0000256" key="1">
    <source>
        <dbReference type="SAM" id="MobiDB-lite"/>
    </source>
</evidence>
<protein>
    <submittedName>
        <fullName evidence="2">Uncharacterized protein</fullName>
    </submittedName>
</protein>
<evidence type="ECO:0000313" key="2">
    <source>
        <dbReference type="EMBL" id="KAJ1096323.1"/>
    </source>
</evidence>
<feature type="region of interest" description="Disordered" evidence="1">
    <location>
        <begin position="278"/>
        <end position="310"/>
    </location>
</feature>
<organism evidence="2 3">
    <name type="scientific">Pleurodeles waltl</name>
    <name type="common">Iberian ribbed newt</name>
    <dbReference type="NCBI Taxonomy" id="8319"/>
    <lineage>
        <taxon>Eukaryota</taxon>
        <taxon>Metazoa</taxon>
        <taxon>Chordata</taxon>
        <taxon>Craniata</taxon>
        <taxon>Vertebrata</taxon>
        <taxon>Euteleostomi</taxon>
        <taxon>Amphibia</taxon>
        <taxon>Batrachia</taxon>
        <taxon>Caudata</taxon>
        <taxon>Salamandroidea</taxon>
        <taxon>Salamandridae</taxon>
        <taxon>Pleurodelinae</taxon>
        <taxon>Pleurodeles</taxon>
    </lineage>
</organism>
<feature type="region of interest" description="Disordered" evidence="1">
    <location>
        <begin position="140"/>
        <end position="265"/>
    </location>
</feature>
<comment type="caution">
    <text evidence="2">The sequence shown here is derived from an EMBL/GenBank/DDBJ whole genome shotgun (WGS) entry which is preliminary data.</text>
</comment>
<dbReference type="Proteomes" id="UP001066276">
    <property type="component" value="Chromosome 10"/>
</dbReference>
<feature type="compositionally biased region" description="Polar residues" evidence="1">
    <location>
        <begin position="140"/>
        <end position="151"/>
    </location>
</feature>
<dbReference type="EMBL" id="JANPWB010000014">
    <property type="protein sequence ID" value="KAJ1096323.1"/>
    <property type="molecule type" value="Genomic_DNA"/>
</dbReference>
<name>A0AAV7LZE3_PLEWA</name>
<accession>A0AAV7LZE3</accession>
<proteinExistence type="predicted"/>
<keyword evidence="3" id="KW-1185">Reference proteome</keyword>
<evidence type="ECO:0000313" key="3">
    <source>
        <dbReference type="Proteomes" id="UP001066276"/>
    </source>
</evidence>
<gene>
    <name evidence="2" type="ORF">NDU88_001466</name>
</gene>
<sequence>MGDRAPLSPAHHRPGPAWRNSVLYLFGIKRASPRPTSISISARITVGAWSTLFLMGRVKGGTVSRAQSRQYLGARILVGRGIRATRPTYPLLLLMSGGTRLPPFASLFLFTFLVTQGGGIPAPARGASLLRSTRCGSRNQFTPCAGSTPNVLSAPARTRGQRRRRALSPRGRLATRSKPGSLLSSAAHGPLLSLGQRSPHIRRPGVEGRRRPGRRRSCLTGQGRRPPRPRGPAPQRVMSAPSAPAPRISGGRLRGPGASPQPRWADPAATAMLAPGPVAHTSCRQTPRQCSLGAGSPRGQLVPHHQDDGQ</sequence>